<accession>F0ZFM2</accession>
<dbReference type="eggNOG" id="KOG3569">
    <property type="taxonomic scope" value="Eukaryota"/>
</dbReference>
<dbReference type="GeneID" id="10503619"/>
<feature type="region of interest" description="Disordered" evidence="1">
    <location>
        <begin position="836"/>
        <end position="936"/>
    </location>
</feature>
<feature type="compositionally biased region" description="Polar residues" evidence="1">
    <location>
        <begin position="1190"/>
        <end position="1203"/>
    </location>
</feature>
<feature type="compositionally biased region" description="Low complexity" evidence="1">
    <location>
        <begin position="836"/>
        <end position="868"/>
    </location>
</feature>
<dbReference type="FunFam" id="3.40.50.11500:FF:000004">
    <property type="entry name" value="DENN domain-containing protein 2C isoform X1"/>
    <property type="match status" value="1"/>
</dbReference>
<feature type="region of interest" description="Disordered" evidence="1">
    <location>
        <begin position="505"/>
        <end position="531"/>
    </location>
</feature>
<dbReference type="InterPro" id="IPR051942">
    <property type="entry name" value="DENN_domain_containing_2"/>
</dbReference>
<feature type="compositionally biased region" description="Low complexity" evidence="1">
    <location>
        <begin position="974"/>
        <end position="985"/>
    </location>
</feature>
<sequence>MSKKLLFDQFLLVSLKEDKDGANGNSTIIPYVKDVYPPDSVDPNVPLFCFPEEIDRSYIQFNGNKLADSMFTFVLTDREGRQQFGFTKRIITSTNGNKILECLCIISHHAWSSTFGSMLEILETRYRVSIEEIHNFLAASLLSVIPAPGDSFTVYIYDNPFLSAKSSNLPVSYTLKRPVSTDKSSLHDGTLQPLIETLSSQKILYLFISLLFERRVIIYSENITRVSKFINAIVSLLDPFSWQHIFIPILPRTLLDYCTAPMPFIIGIHSSLFAPIRRKPLNEIVFVDLDKDSVLPLPEDIAIFPAVLLQPLKQCLDIQMMDWKKNKHYDNRNIVDTFRRFFVTILGTYRRFFLKDMDKKKMIFDKVSFIDSQLITPTKFFTVFCASQMFERFIAEREEYYFQGVTPPGVFEKDVIIYDLKHPVTASINNTLRNKEKEKEKEKEREKQLKQQQLKEKQERLERQQQLLQQHQQSLTVVKSPVNSAVNSSKFNGSVDRSFLASLMGINNNNNNQQQPSQPSQQQPQQPINKAKTVTIADLQKQQQPPQSPQHSNLLTTALSVQKSNLASLANGILNAASITKSQSSSFTLGSPSMNSDNNKSTLKTSVSHHKSLSDLANNNNPVQQFSQQLQQQQQQHNQTTSSNLNSSNSALNTVERKLIQQSESVSKLPSLVLNGLTKSRSSSSAASTGMSNSASGVLKSARPLRSFIPMKSVPFNLLHQKFSPEDKHRLVVEDLYEFLYPQSPTVPHKIIISQPTNGRKEGTYSSPSVPTCKPSSITITNASMLTLNNQNYIPTNSEFEALKKSMSVDKNLFKIPEAPNQFSIPLPISKKSSLNNSNNSLNNSSGSLNNSGSNIINNNLDNSNGLKIMPPPASPNPVSHHQHLPHLHHHRGHHRSYSTANPIVRTSSLLGSSFDPNQSSNDTTNHSEFPQATPSQVQEVLNTNLKHSTSLPKVSHPVKLSESSNNPLPNFITSNTPNESSNNTINSTDYFNPLPPLSSTIGSVSSAINVSGSSPMPPIISTPTGSITNSNNNTASSGSSFFSNNPLETHIATSPLPAPTATAEKSSSGSKFFSDGWPLGEPTLTPQINQDIQQQLNQQQSQLPAMVNQSGEFFSPFVSHVTSQSPAPTQQNINNNNNNNININNSSNNITNNTNTSTCSSFSSTSSVLPPLLNSSSIIPPPSYHSSNFFDQSPLSQSNNFNDFGPPTPSYHINSSTSNPGTFIQQQNNNSSNNNPLPPLNTSVNNINQSSNKTVINENDLDEFDLFVSLRNKNKN</sequence>
<feature type="region of interest" description="Disordered" evidence="1">
    <location>
        <begin position="584"/>
        <end position="648"/>
    </location>
</feature>
<feature type="domain" description="UDENN" evidence="2">
    <location>
        <begin position="8"/>
        <end position="404"/>
    </location>
</feature>
<evidence type="ECO:0000313" key="3">
    <source>
        <dbReference type="EMBL" id="EGC37255.1"/>
    </source>
</evidence>
<dbReference type="InterPro" id="IPR043153">
    <property type="entry name" value="DENN_C"/>
</dbReference>
<dbReference type="PANTHER" id="PTHR15288">
    <property type="entry name" value="DENN DOMAIN-CONTAINING PROTEIN 2"/>
    <property type="match status" value="1"/>
</dbReference>
<dbReference type="Gene3D" id="3.30.450.200">
    <property type="match status" value="1"/>
</dbReference>
<evidence type="ECO:0000313" key="4">
    <source>
        <dbReference type="Proteomes" id="UP000001064"/>
    </source>
</evidence>
<reference evidence="4" key="1">
    <citation type="journal article" date="2011" name="Genome Biol.">
        <title>Comparative genomics of the social amoebae Dictyostelium discoideum and Dictyostelium purpureum.</title>
        <authorList>
            <consortium name="US DOE Joint Genome Institute (JGI-PGF)"/>
            <person name="Sucgang R."/>
            <person name="Kuo A."/>
            <person name="Tian X."/>
            <person name="Salerno W."/>
            <person name="Parikh A."/>
            <person name="Feasley C.L."/>
            <person name="Dalin E."/>
            <person name="Tu H."/>
            <person name="Huang E."/>
            <person name="Barry K."/>
            <person name="Lindquist E."/>
            <person name="Shapiro H."/>
            <person name="Bruce D."/>
            <person name="Schmutz J."/>
            <person name="Salamov A."/>
            <person name="Fey P."/>
            <person name="Gaudet P."/>
            <person name="Anjard C."/>
            <person name="Babu M.M."/>
            <person name="Basu S."/>
            <person name="Bushmanova Y."/>
            <person name="van der Wel H."/>
            <person name="Katoh-Kurasawa M."/>
            <person name="Dinh C."/>
            <person name="Coutinho P.M."/>
            <person name="Saito T."/>
            <person name="Elias M."/>
            <person name="Schaap P."/>
            <person name="Kay R.R."/>
            <person name="Henrissat B."/>
            <person name="Eichinger L."/>
            <person name="Rivero F."/>
            <person name="Putnam N.H."/>
            <person name="West C.M."/>
            <person name="Loomis W.F."/>
            <person name="Chisholm R.L."/>
            <person name="Shaulsky G."/>
            <person name="Strassmann J.E."/>
            <person name="Queller D.C."/>
            <person name="Kuspa A."/>
            <person name="Grigoriev I.V."/>
        </authorList>
    </citation>
    <scope>NUCLEOTIDE SEQUENCE [LARGE SCALE GENOMIC DNA]</scope>
    <source>
        <strain evidence="4">QSDP1</strain>
    </source>
</reference>
<protein>
    <recommendedName>
        <fullName evidence="2">UDENN domain-containing protein</fullName>
    </recommendedName>
</protein>
<dbReference type="FunCoup" id="F0ZFM2">
    <property type="interactions" value="743"/>
</dbReference>
<feature type="compositionally biased region" description="Polar residues" evidence="1">
    <location>
        <begin position="962"/>
        <end position="973"/>
    </location>
</feature>
<dbReference type="SMART" id="SM00801">
    <property type="entry name" value="dDENN"/>
    <property type="match status" value="1"/>
</dbReference>
<feature type="compositionally biased region" description="Low complexity" evidence="1">
    <location>
        <begin position="1024"/>
        <end position="1077"/>
    </location>
</feature>
<dbReference type="PROSITE" id="PS50211">
    <property type="entry name" value="DENN"/>
    <property type="match status" value="1"/>
</dbReference>
<dbReference type="InterPro" id="IPR001194">
    <property type="entry name" value="cDENN_dom"/>
</dbReference>
<feature type="compositionally biased region" description="Polar residues" evidence="1">
    <location>
        <begin position="1121"/>
        <end position="1132"/>
    </location>
</feature>
<dbReference type="PANTHER" id="PTHR15288:SF21">
    <property type="entry name" value="UDENN DOMAIN-CONTAINING PROTEIN"/>
    <property type="match status" value="1"/>
</dbReference>
<organism evidence="3 4">
    <name type="scientific">Dictyostelium purpureum</name>
    <name type="common">Slime mold</name>
    <dbReference type="NCBI Taxonomy" id="5786"/>
    <lineage>
        <taxon>Eukaryota</taxon>
        <taxon>Amoebozoa</taxon>
        <taxon>Evosea</taxon>
        <taxon>Eumycetozoa</taxon>
        <taxon>Dictyostelia</taxon>
        <taxon>Dictyosteliales</taxon>
        <taxon>Dictyosteliaceae</taxon>
        <taxon>Dictyostelium</taxon>
    </lineage>
</organism>
<feature type="compositionally biased region" description="Low complexity" evidence="1">
    <location>
        <begin position="1133"/>
        <end position="1164"/>
    </location>
</feature>
<gene>
    <name evidence="3" type="ORF">DICPUDRAFT_77109</name>
</gene>
<feature type="region of interest" description="Disordered" evidence="1">
    <location>
        <begin position="434"/>
        <end position="466"/>
    </location>
</feature>
<feature type="region of interest" description="Disordered" evidence="1">
    <location>
        <begin position="1189"/>
        <end position="1247"/>
    </location>
</feature>
<dbReference type="InterPro" id="IPR037516">
    <property type="entry name" value="Tripartite_DENN"/>
</dbReference>
<dbReference type="InParanoid" id="F0ZFM2"/>
<dbReference type="VEuPathDB" id="AmoebaDB:DICPUDRAFT_77109"/>
<feature type="region of interest" description="Disordered" evidence="1">
    <location>
        <begin position="950"/>
        <end position="985"/>
    </location>
</feature>
<feature type="compositionally biased region" description="Low complexity" evidence="1">
    <location>
        <begin position="506"/>
        <end position="529"/>
    </location>
</feature>
<dbReference type="InterPro" id="IPR005113">
    <property type="entry name" value="uDENN_dom"/>
</dbReference>
<dbReference type="RefSeq" id="XP_003286225.1">
    <property type="nucleotide sequence ID" value="XM_003286177.1"/>
</dbReference>
<dbReference type="OrthoDB" id="20611at2759"/>
<dbReference type="Pfam" id="PF03456">
    <property type="entry name" value="uDENN"/>
    <property type="match status" value="1"/>
</dbReference>
<dbReference type="KEGG" id="dpp:DICPUDRAFT_77109"/>
<feature type="region of interest" description="Disordered" evidence="1">
    <location>
        <begin position="1120"/>
        <end position="1164"/>
    </location>
</feature>
<dbReference type="Pfam" id="PF03455">
    <property type="entry name" value="dDENN"/>
    <property type="match status" value="1"/>
</dbReference>
<evidence type="ECO:0000256" key="1">
    <source>
        <dbReference type="SAM" id="MobiDB-lite"/>
    </source>
</evidence>
<name>F0ZFM2_DICPU</name>
<feature type="compositionally biased region" description="Low complexity" evidence="1">
    <location>
        <begin position="1226"/>
        <end position="1247"/>
    </location>
</feature>
<feature type="compositionally biased region" description="Polar residues" evidence="1">
    <location>
        <begin position="898"/>
        <end position="936"/>
    </location>
</feature>
<proteinExistence type="predicted"/>
<dbReference type="AlphaFoldDB" id="F0ZFM2"/>
<dbReference type="SMART" id="SM00800">
    <property type="entry name" value="uDENN"/>
    <property type="match status" value="1"/>
</dbReference>
<dbReference type="STRING" id="5786.F0ZFM2"/>
<dbReference type="Pfam" id="PF02141">
    <property type="entry name" value="DENN"/>
    <property type="match status" value="1"/>
</dbReference>
<evidence type="ECO:0000259" key="2">
    <source>
        <dbReference type="PROSITE" id="PS50211"/>
    </source>
</evidence>
<dbReference type="Gene3D" id="3.40.50.11500">
    <property type="match status" value="1"/>
</dbReference>
<feature type="compositionally biased region" description="Polar residues" evidence="1">
    <location>
        <begin position="1212"/>
        <end position="1225"/>
    </location>
</feature>
<feature type="region of interest" description="Disordered" evidence="1">
    <location>
        <begin position="1024"/>
        <end position="1079"/>
    </location>
</feature>
<dbReference type="Proteomes" id="UP000001064">
    <property type="component" value="Unassembled WGS sequence"/>
</dbReference>
<keyword evidence="4" id="KW-1185">Reference proteome</keyword>
<feature type="compositionally biased region" description="Low complexity" evidence="1">
    <location>
        <begin position="624"/>
        <end position="648"/>
    </location>
</feature>
<dbReference type="EMBL" id="GL871004">
    <property type="protein sequence ID" value="EGC37255.1"/>
    <property type="molecule type" value="Genomic_DNA"/>
</dbReference>
<feature type="compositionally biased region" description="Polar residues" evidence="1">
    <location>
        <begin position="584"/>
        <end position="606"/>
    </location>
</feature>
<dbReference type="SMART" id="SM00799">
    <property type="entry name" value="DENN"/>
    <property type="match status" value="1"/>
</dbReference>
<feature type="compositionally biased region" description="Basic and acidic residues" evidence="1">
    <location>
        <begin position="434"/>
        <end position="463"/>
    </location>
</feature>
<dbReference type="OMA" id="NDFGPPT"/>
<dbReference type="InterPro" id="IPR005112">
    <property type="entry name" value="dDENN_dom"/>
</dbReference>
<feature type="compositionally biased region" description="Basic residues" evidence="1">
    <location>
        <begin position="881"/>
        <end position="897"/>
    </location>
</feature>